<evidence type="ECO:0000259" key="2">
    <source>
        <dbReference type="Pfam" id="PF01370"/>
    </source>
</evidence>
<sequence length="306" mass="33889">MHIVIAGGSGFVGQVLQQQLLNQGHRLTILTRNPSKFQSGKQTQYVEWLAANSQPETQLEKVDAIVNLAGESINGFRWTKAKKQRILQSRITATNEVLRIIENLNPKPTVLVNASAIGYYGMSETATFTEGVNSNASDFLATVVQTWEELASRAEKWEVRTVYARFGIILGKGGGALPLMSLPYKFGIGGRIGSGKQWVSWIHIADVVGLISLAIEQSHIHGPLNVTAPEPQRMDDFGKMFAYILHRPHWLPVPSFAMKALLGEMSEMLLCGQRAVPEKALNASYKFQYPELEGALREILSSKEQQ</sequence>
<feature type="domain" description="NAD-dependent epimerase/dehydratase" evidence="2">
    <location>
        <begin position="3"/>
        <end position="217"/>
    </location>
</feature>
<gene>
    <name evidence="4" type="ORF">ABB05_01250</name>
</gene>
<dbReference type="Gene3D" id="3.40.50.720">
    <property type="entry name" value="NAD(P)-binding Rossmann-like Domain"/>
    <property type="match status" value="1"/>
</dbReference>
<dbReference type="InterPro" id="IPR036291">
    <property type="entry name" value="NAD(P)-bd_dom_sf"/>
</dbReference>
<reference evidence="4 5" key="1">
    <citation type="submission" date="2015-05" db="EMBL/GenBank/DDBJ databases">
        <title>Comparison of genome.</title>
        <authorList>
            <person name="Zheng Z."/>
            <person name="Sun M."/>
        </authorList>
    </citation>
    <scope>NUCLEOTIDE SEQUENCE [LARGE SCALE GENOMIC DNA]</scope>
    <source>
        <strain evidence="4 5">G25-74</strain>
    </source>
</reference>
<evidence type="ECO:0000256" key="1">
    <source>
        <dbReference type="ARBA" id="ARBA00009353"/>
    </source>
</evidence>
<dbReference type="InterPro" id="IPR001509">
    <property type="entry name" value="Epimerase_deHydtase"/>
</dbReference>
<evidence type="ECO:0000259" key="3">
    <source>
        <dbReference type="Pfam" id="PF08338"/>
    </source>
</evidence>
<dbReference type="InterPro" id="IPR010099">
    <property type="entry name" value="SDR39U1"/>
</dbReference>
<protein>
    <submittedName>
        <fullName evidence="4">Multidrug MFS transporter</fullName>
    </submittedName>
</protein>
<dbReference type="SUPFAM" id="SSF51735">
    <property type="entry name" value="NAD(P)-binding Rossmann-fold domains"/>
    <property type="match status" value="1"/>
</dbReference>
<dbReference type="PATRIC" id="fig|217031.6.peg.275"/>
<dbReference type="EMBL" id="LDJR01000010">
    <property type="protein sequence ID" value="OAK75611.1"/>
    <property type="molecule type" value="Genomic_DNA"/>
</dbReference>
<feature type="domain" description="DUF1731" evidence="3">
    <location>
        <begin position="253"/>
        <end position="299"/>
    </location>
</feature>
<dbReference type="Proteomes" id="UP000077881">
    <property type="component" value="Unassembled WGS sequence"/>
</dbReference>
<evidence type="ECO:0000313" key="5">
    <source>
        <dbReference type="Proteomes" id="UP000077881"/>
    </source>
</evidence>
<dbReference type="STRING" id="217031.ABB05_01250"/>
<proteinExistence type="inferred from homology"/>
<comment type="similarity">
    <text evidence="1">Belongs to the NAD(P)-dependent epimerase/dehydratase family. SDR39U1 subfamily.</text>
</comment>
<dbReference type="OrthoDB" id="9801773at2"/>
<dbReference type="PANTHER" id="PTHR11092">
    <property type="entry name" value="SUGAR NUCLEOTIDE EPIMERASE RELATED"/>
    <property type="match status" value="1"/>
</dbReference>
<dbReference type="InterPro" id="IPR013549">
    <property type="entry name" value="DUF1731"/>
</dbReference>
<comment type="caution">
    <text evidence="4">The sequence shown here is derived from an EMBL/GenBank/DDBJ whole genome shotgun (WGS) entry which is preliminary data.</text>
</comment>
<evidence type="ECO:0000313" key="4">
    <source>
        <dbReference type="EMBL" id="OAK75611.1"/>
    </source>
</evidence>
<dbReference type="AlphaFoldDB" id="A0A178A683"/>
<keyword evidence="5" id="KW-1185">Reference proteome</keyword>
<organism evidence="4 5">
    <name type="scientific">Lederbergia galactosidilytica</name>
    <dbReference type="NCBI Taxonomy" id="217031"/>
    <lineage>
        <taxon>Bacteria</taxon>
        <taxon>Bacillati</taxon>
        <taxon>Bacillota</taxon>
        <taxon>Bacilli</taxon>
        <taxon>Bacillales</taxon>
        <taxon>Bacillaceae</taxon>
        <taxon>Lederbergia</taxon>
    </lineage>
</organism>
<dbReference type="PANTHER" id="PTHR11092:SF0">
    <property type="entry name" value="EPIMERASE FAMILY PROTEIN SDR39U1"/>
    <property type="match status" value="1"/>
</dbReference>
<dbReference type="CDD" id="cd05242">
    <property type="entry name" value="SDR_a8"/>
    <property type="match status" value="1"/>
</dbReference>
<name>A0A178A683_9BACI</name>
<dbReference type="Pfam" id="PF08338">
    <property type="entry name" value="DUF1731"/>
    <property type="match status" value="1"/>
</dbReference>
<dbReference type="RefSeq" id="WP_064467512.1">
    <property type="nucleotide sequence ID" value="NZ_LDJR01000010.1"/>
</dbReference>
<dbReference type="NCBIfam" id="TIGR01777">
    <property type="entry name" value="yfcH"/>
    <property type="match status" value="1"/>
</dbReference>
<accession>A0A178A683</accession>
<dbReference type="Pfam" id="PF01370">
    <property type="entry name" value="Epimerase"/>
    <property type="match status" value="1"/>
</dbReference>